<evidence type="ECO:0000313" key="2">
    <source>
        <dbReference type="Proteomes" id="UP000528964"/>
    </source>
</evidence>
<sequence length="291" mass="33186">MPRSIKQLVLAVYHAAVEPLTALRRRSARLAMFEPRGEAWPPEISVRALRARDCPPRCKAHPHRIEGVVSRYLGGPRKPSRLTPLVIDLEKYPTNAAFEAYVRKRSSRSLPKVRQAQRLGYRAGRFPLSRHVHDVHAVKTSMKRRAFGLVLDYWLLRLEDVGKPAVKPVAWRPPPCRRHWTMWWGVFLPEPGHAQGPVTVDERLVAYVKLVRRGDFIHYADLMGHADSLDANVMALLHFEIMKWLLDREDPLVLGVRAVLYGAAEQGGEGLVTWKKRAGFEPARLTLVEES</sequence>
<reference evidence="1 2" key="1">
    <citation type="submission" date="2020-08" db="EMBL/GenBank/DDBJ databases">
        <title>Genomic Encyclopedia of Type Strains, Phase IV (KMG-IV): sequencing the most valuable type-strain genomes for metagenomic binning, comparative biology and taxonomic classification.</title>
        <authorList>
            <person name="Goeker M."/>
        </authorList>
    </citation>
    <scope>NUCLEOTIDE SEQUENCE [LARGE SCALE GENOMIC DNA]</scope>
    <source>
        <strain evidence="1 2">DSM 25481</strain>
    </source>
</reference>
<dbReference type="Proteomes" id="UP000528964">
    <property type="component" value="Unassembled WGS sequence"/>
</dbReference>
<comment type="caution">
    <text evidence="1">The sequence shown here is derived from an EMBL/GenBank/DDBJ whole genome shotgun (WGS) entry which is preliminary data.</text>
</comment>
<proteinExistence type="predicted"/>
<organism evidence="1 2">
    <name type="scientific">Hansschlegelia beijingensis</name>
    <dbReference type="NCBI Taxonomy" id="1133344"/>
    <lineage>
        <taxon>Bacteria</taxon>
        <taxon>Pseudomonadati</taxon>
        <taxon>Pseudomonadota</taxon>
        <taxon>Alphaproteobacteria</taxon>
        <taxon>Hyphomicrobiales</taxon>
        <taxon>Methylopilaceae</taxon>
        <taxon>Hansschlegelia</taxon>
    </lineage>
</organism>
<protein>
    <submittedName>
        <fullName evidence="1">Uncharacterized protein</fullName>
    </submittedName>
</protein>
<evidence type="ECO:0000313" key="1">
    <source>
        <dbReference type="EMBL" id="MBB3973598.1"/>
    </source>
</evidence>
<dbReference type="RefSeq" id="WP_183395456.1">
    <property type="nucleotide sequence ID" value="NZ_JACIDR010000003.1"/>
</dbReference>
<dbReference type="AlphaFoldDB" id="A0A7W6CYV9"/>
<keyword evidence="2" id="KW-1185">Reference proteome</keyword>
<gene>
    <name evidence="1" type="ORF">GGR24_002268</name>
</gene>
<name>A0A7W6CYV9_9HYPH</name>
<accession>A0A7W6CYV9</accession>
<dbReference type="EMBL" id="JACIDR010000003">
    <property type="protein sequence ID" value="MBB3973598.1"/>
    <property type="molecule type" value="Genomic_DNA"/>
</dbReference>